<feature type="domain" description="Retrotransposon gag" evidence="2">
    <location>
        <begin position="2"/>
        <end position="62"/>
    </location>
</feature>
<keyword evidence="4" id="KW-1185">Reference proteome</keyword>
<evidence type="ECO:0000313" key="3">
    <source>
        <dbReference type="EMBL" id="GKV45374.1"/>
    </source>
</evidence>
<organism evidence="3 4">
    <name type="scientific">Rubroshorea leprosula</name>
    <dbReference type="NCBI Taxonomy" id="152421"/>
    <lineage>
        <taxon>Eukaryota</taxon>
        <taxon>Viridiplantae</taxon>
        <taxon>Streptophyta</taxon>
        <taxon>Embryophyta</taxon>
        <taxon>Tracheophyta</taxon>
        <taxon>Spermatophyta</taxon>
        <taxon>Magnoliopsida</taxon>
        <taxon>eudicotyledons</taxon>
        <taxon>Gunneridae</taxon>
        <taxon>Pentapetalae</taxon>
        <taxon>rosids</taxon>
        <taxon>malvids</taxon>
        <taxon>Malvales</taxon>
        <taxon>Dipterocarpaceae</taxon>
        <taxon>Rubroshorea</taxon>
    </lineage>
</organism>
<dbReference type="PANTHER" id="PTHR33223:SF10">
    <property type="entry name" value="AMINOTRANSFERASE-LIKE PLANT MOBILE DOMAIN-CONTAINING PROTEIN"/>
    <property type="match status" value="1"/>
</dbReference>
<protein>
    <recommendedName>
        <fullName evidence="2">Retrotransposon gag domain-containing protein</fullName>
    </recommendedName>
</protein>
<feature type="region of interest" description="Disordered" evidence="1">
    <location>
        <begin position="96"/>
        <end position="133"/>
    </location>
</feature>
<dbReference type="Proteomes" id="UP001054252">
    <property type="component" value="Unassembled WGS sequence"/>
</dbReference>
<comment type="caution">
    <text evidence="3">The sequence shown here is derived from an EMBL/GenBank/DDBJ whole genome shotgun (WGS) entry which is preliminary data.</text>
</comment>
<accession>A0AAV5M841</accession>
<name>A0AAV5M841_9ROSI</name>
<dbReference type="Pfam" id="PF03732">
    <property type="entry name" value="Retrotrans_gag"/>
    <property type="match status" value="1"/>
</dbReference>
<evidence type="ECO:0000256" key="1">
    <source>
        <dbReference type="SAM" id="MobiDB-lite"/>
    </source>
</evidence>
<evidence type="ECO:0000259" key="2">
    <source>
        <dbReference type="Pfam" id="PF03732"/>
    </source>
</evidence>
<evidence type="ECO:0000313" key="4">
    <source>
        <dbReference type="Proteomes" id="UP001054252"/>
    </source>
</evidence>
<dbReference type="AlphaFoldDB" id="A0AAV5M841"/>
<dbReference type="InterPro" id="IPR005162">
    <property type="entry name" value="Retrotrans_gag_dom"/>
</dbReference>
<reference evidence="3 4" key="1">
    <citation type="journal article" date="2021" name="Commun. Biol.">
        <title>The genome of Shorea leprosula (Dipterocarpaceae) highlights the ecological relevance of drought in aseasonal tropical rainforests.</title>
        <authorList>
            <person name="Ng K.K.S."/>
            <person name="Kobayashi M.J."/>
            <person name="Fawcett J.A."/>
            <person name="Hatakeyama M."/>
            <person name="Paape T."/>
            <person name="Ng C.H."/>
            <person name="Ang C.C."/>
            <person name="Tnah L.H."/>
            <person name="Lee C.T."/>
            <person name="Nishiyama T."/>
            <person name="Sese J."/>
            <person name="O'Brien M.J."/>
            <person name="Copetti D."/>
            <person name="Mohd Noor M.I."/>
            <person name="Ong R.C."/>
            <person name="Putra M."/>
            <person name="Sireger I.Z."/>
            <person name="Indrioko S."/>
            <person name="Kosugi Y."/>
            <person name="Izuno A."/>
            <person name="Isagi Y."/>
            <person name="Lee S.L."/>
            <person name="Shimizu K.K."/>
        </authorList>
    </citation>
    <scope>NUCLEOTIDE SEQUENCE [LARGE SCALE GENOMIC DNA]</scope>
    <source>
        <strain evidence="3">214</strain>
    </source>
</reference>
<dbReference type="PANTHER" id="PTHR33223">
    <property type="entry name" value="CCHC-TYPE DOMAIN-CONTAINING PROTEIN"/>
    <property type="match status" value="1"/>
</dbReference>
<gene>
    <name evidence="3" type="ORF">SLEP1_g52466</name>
</gene>
<sequence>MFINHFTASRAPRKTNHHLLTIKQKIGESLRAYIARFHNEAVQVERLDQSMAMHALMDGLKDSSFYRSLNKREPTSLNDLLRRAEGYIRAEERAAIKEAQETSNSERKRKIEKDIDNESTKDRKQSRYNYLHI</sequence>
<proteinExistence type="predicted"/>
<feature type="compositionally biased region" description="Basic and acidic residues" evidence="1">
    <location>
        <begin position="96"/>
        <end position="125"/>
    </location>
</feature>
<dbReference type="EMBL" id="BPVZ01000193">
    <property type="protein sequence ID" value="GKV45374.1"/>
    <property type="molecule type" value="Genomic_DNA"/>
</dbReference>